<dbReference type="OrthoDB" id="9793424at2"/>
<dbReference type="InterPro" id="IPR007454">
    <property type="entry name" value="UPF0250_YbeD-like"/>
</dbReference>
<evidence type="ECO:0000256" key="1">
    <source>
        <dbReference type="ARBA" id="ARBA00008460"/>
    </source>
</evidence>
<dbReference type="RefSeq" id="WP_040199912.1">
    <property type="nucleotide sequence ID" value="NZ_CP010311.1"/>
</dbReference>
<dbReference type="AlphaFoldDB" id="A0A0B5FG79"/>
<proteinExistence type="inferred from homology"/>
<dbReference type="HOGENOM" id="CLU_161438_1_2_7"/>
<reference evidence="2 3" key="1">
    <citation type="journal article" date="2015" name="Genome Announc.">
        <title>Genomes of Geoalkalibacter ferrihydriticus Z-0531T and Geoalkalibacter subterraneus Red1T, Two Haloalkaliphilic Metal-Reducing Deltaproteobacteria.</title>
        <authorList>
            <person name="Badalamenti J.P."/>
            <person name="Krajmalnik-Brown R."/>
            <person name="Torres C.I."/>
            <person name="Bond D.R."/>
        </authorList>
    </citation>
    <scope>NUCLEOTIDE SEQUENCE [LARGE SCALE GENOMIC DNA]</scope>
    <source>
        <strain evidence="2 3">Red1</strain>
    </source>
</reference>
<dbReference type="Proteomes" id="UP000035036">
    <property type="component" value="Chromosome"/>
</dbReference>
<evidence type="ECO:0000313" key="2">
    <source>
        <dbReference type="EMBL" id="AJF06333.1"/>
    </source>
</evidence>
<dbReference type="PANTHER" id="PTHR38036">
    <property type="entry name" value="UPF0250 PROTEIN YBED"/>
    <property type="match status" value="1"/>
</dbReference>
<organism evidence="2 3">
    <name type="scientific">Geoalkalibacter subterraneus</name>
    <dbReference type="NCBI Taxonomy" id="483547"/>
    <lineage>
        <taxon>Bacteria</taxon>
        <taxon>Pseudomonadati</taxon>
        <taxon>Thermodesulfobacteriota</taxon>
        <taxon>Desulfuromonadia</taxon>
        <taxon>Desulfuromonadales</taxon>
        <taxon>Geoalkalibacteraceae</taxon>
        <taxon>Geoalkalibacter</taxon>
    </lineage>
</organism>
<protein>
    <submittedName>
        <fullName evidence="2">Uncharacterized protein</fullName>
    </submittedName>
</protein>
<gene>
    <name evidence="2" type="ORF">GSUB_06920</name>
</gene>
<accession>A0A0B5FG79</accession>
<dbReference type="PANTHER" id="PTHR38036:SF1">
    <property type="entry name" value="UPF0250 PROTEIN YBED"/>
    <property type="match status" value="1"/>
</dbReference>
<dbReference type="SUPFAM" id="SSF117991">
    <property type="entry name" value="YbeD/HP0495-like"/>
    <property type="match status" value="1"/>
</dbReference>
<dbReference type="STRING" id="483547.GSUB_06920"/>
<dbReference type="Pfam" id="PF04359">
    <property type="entry name" value="DUF493"/>
    <property type="match status" value="1"/>
</dbReference>
<comment type="similarity">
    <text evidence="1">Belongs to the UPF0250 family.</text>
</comment>
<dbReference type="GO" id="GO:0005829">
    <property type="term" value="C:cytosol"/>
    <property type="evidence" value="ECO:0007669"/>
    <property type="project" value="TreeGrafter"/>
</dbReference>
<dbReference type="KEGG" id="gsb:GSUB_06920"/>
<dbReference type="InterPro" id="IPR027471">
    <property type="entry name" value="YbeD-like_sf"/>
</dbReference>
<name>A0A0B5FG79_9BACT</name>
<keyword evidence="3" id="KW-1185">Reference proteome</keyword>
<sequence>MNDRHPKPEELFDFPCDHVFKAMGPNTELFVFEVRRAVSGVLPVSQDAVKVRPSGKGNYVSVSVVVRVHNFDQVTGVYDALRQIDDLKYLL</sequence>
<evidence type="ECO:0000313" key="3">
    <source>
        <dbReference type="Proteomes" id="UP000035036"/>
    </source>
</evidence>
<dbReference type="Gene3D" id="3.30.70.260">
    <property type="match status" value="1"/>
</dbReference>
<dbReference type="EMBL" id="CP010311">
    <property type="protein sequence ID" value="AJF06333.1"/>
    <property type="molecule type" value="Genomic_DNA"/>
</dbReference>